<dbReference type="PATRIC" id="fig|1286106.3.peg.701"/>
<evidence type="ECO:0000256" key="7">
    <source>
        <dbReference type="ARBA" id="ARBA00023163"/>
    </source>
</evidence>
<gene>
    <name evidence="9" type="ORF">MPL1_03508</name>
</gene>
<keyword evidence="7" id="KW-0804">Transcription</keyword>
<dbReference type="InterPro" id="IPR037138">
    <property type="entry name" value="His_deacetylse_dom_sf"/>
</dbReference>
<keyword evidence="10" id="KW-1185">Reference proteome</keyword>
<comment type="similarity">
    <text evidence="1">Belongs to the histone deacetylase family. HD type 2 subfamily.</text>
</comment>
<dbReference type="EC" id="3.5.1.98" evidence="2"/>
<dbReference type="InterPro" id="IPR000286">
    <property type="entry name" value="HDACs"/>
</dbReference>
<dbReference type="Proteomes" id="UP000012019">
    <property type="component" value="Unassembled WGS sequence"/>
</dbReference>
<proteinExistence type="inferred from homology"/>
<name>M7PTG9_9GAMM</name>
<dbReference type="PRINTS" id="PR01270">
    <property type="entry name" value="HDASUPER"/>
</dbReference>
<dbReference type="Gene3D" id="3.40.800.20">
    <property type="entry name" value="Histone deacetylase domain"/>
    <property type="match status" value="1"/>
</dbReference>
<reference evidence="9 10" key="1">
    <citation type="journal article" date="2013" name="Genome Announc.">
        <title>Draft Genome Sequence of Methylophaga lonarensis MPLT, a Haloalkaliphilic (Non-Methane-Utilizing) Methylotroph.</title>
        <authorList>
            <person name="Shetty S.A."/>
            <person name="Marathe N.P."/>
            <person name="Munot H."/>
            <person name="Antony C.P."/>
            <person name="Dhotre D.P."/>
            <person name="Murrell J.C."/>
            <person name="Shouche Y.S."/>
        </authorList>
    </citation>
    <scope>NUCLEOTIDE SEQUENCE [LARGE SCALE GENOMIC DNA]</scope>
    <source>
        <strain evidence="9 10">MPL</strain>
    </source>
</reference>
<evidence type="ECO:0000313" key="9">
    <source>
        <dbReference type="EMBL" id="EMR13749.1"/>
    </source>
</evidence>
<evidence type="ECO:0000256" key="4">
    <source>
        <dbReference type="ARBA" id="ARBA00022801"/>
    </source>
</evidence>
<evidence type="ECO:0000256" key="1">
    <source>
        <dbReference type="ARBA" id="ARBA00007738"/>
    </source>
</evidence>
<keyword evidence="4" id="KW-0378">Hydrolase</keyword>
<dbReference type="GO" id="GO:0141221">
    <property type="term" value="F:histone deacetylase activity, hydrolytic mechanism"/>
    <property type="evidence" value="ECO:0007669"/>
    <property type="project" value="UniProtKB-EC"/>
</dbReference>
<evidence type="ECO:0000256" key="6">
    <source>
        <dbReference type="ARBA" id="ARBA00023015"/>
    </source>
</evidence>
<comment type="caution">
    <text evidence="9">The sequence shown here is derived from an EMBL/GenBank/DDBJ whole genome shotgun (WGS) entry which is preliminary data.</text>
</comment>
<dbReference type="STRING" id="1286106.MPL1_03508"/>
<dbReference type="AlphaFoldDB" id="M7PTG9"/>
<evidence type="ECO:0000256" key="5">
    <source>
        <dbReference type="ARBA" id="ARBA00022853"/>
    </source>
</evidence>
<dbReference type="GO" id="GO:0040029">
    <property type="term" value="P:epigenetic regulation of gene expression"/>
    <property type="evidence" value="ECO:0007669"/>
    <property type="project" value="TreeGrafter"/>
</dbReference>
<dbReference type="InterPro" id="IPR023696">
    <property type="entry name" value="Ureohydrolase_dom_sf"/>
</dbReference>
<sequence>MQRRDFLGLATLMGLHSGLQAETQQPKRESAIVLDPGFKQHWIQSGHPESPARYQALEQQLLEQDLLNQLKLMTPSIDASDWLNKVHSDWHIEQIIVNDPEAHSAALLATSAMLTATEAVCSGKVDNAFSASRPPGHHAENSGAEEGFCYYNHIAIAARYAQQRFALEKVLIVDWDYHHGNGTEWAFYDDPSVLFFSTHDWYAYPGTGDPGKTGKGAGEGFNINVHLPCGSGDTDIIEAFERYLLPAADAFKPDLVLISAGFDSREDDWLGCHLVTDDGFAQLTRMVMQIADTHCDGRVVSVLEGGYNLEGNARAVVSHLRTLLQL</sequence>
<dbReference type="CDD" id="cd09992">
    <property type="entry name" value="HDAC_classII"/>
    <property type="match status" value="1"/>
</dbReference>
<dbReference type="SUPFAM" id="SSF52768">
    <property type="entry name" value="Arginase/deacetylase"/>
    <property type="match status" value="1"/>
</dbReference>
<evidence type="ECO:0000256" key="2">
    <source>
        <dbReference type="ARBA" id="ARBA00012111"/>
    </source>
</evidence>
<dbReference type="eggNOG" id="COG0123">
    <property type="taxonomic scope" value="Bacteria"/>
</dbReference>
<dbReference type="Pfam" id="PF00850">
    <property type="entry name" value="Hist_deacetyl"/>
    <property type="match status" value="1"/>
</dbReference>
<keyword evidence="6" id="KW-0805">Transcription regulation</keyword>
<evidence type="ECO:0000256" key="3">
    <source>
        <dbReference type="ARBA" id="ARBA00022491"/>
    </source>
</evidence>
<dbReference type="OrthoDB" id="9808367at2"/>
<dbReference type="PANTHER" id="PTHR10625">
    <property type="entry name" value="HISTONE DEACETYLASE HDAC1-RELATED"/>
    <property type="match status" value="1"/>
</dbReference>
<feature type="domain" description="Histone deacetylase" evidence="8">
    <location>
        <begin position="47"/>
        <end position="322"/>
    </location>
</feature>
<evidence type="ECO:0000259" key="8">
    <source>
        <dbReference type="Pfam" id="PF00850"/>
    </source>
</evidence>
<accession>M7PTG9</accession>
<dbReference type="InterPro" id="IPR023801">
    <property type="entry name" value="His_deacetylse_dom"/>
</dbReference>
<dbReference type="EMBL" id="APHR01000015">
    <property type="protein sequence ID" value="EMR13749.1"/>
    <property type="molecule type" value="Genomic_DNA"/>
</dbReference>
<dbReference type="PANTHER" id="PTHR10625:SF5">
    <property type="entry name" value="HISTONE DEACETYLASE"/>
    <property type="match status" value="1"/>
</dbReference>
<dbReference type="RefSeq" id="WP_009725730.1">
    <property type="nucleotide sequence ID" value="NZ_APHR01000015.1"/>
</dbReference>
<evidence type="ECO:0000313" key="10">
    <source>
        <dbReference type="Proteomes" id="UP000012019"/>
    </source>
</evidence>
<organism evidence="9 10">
    <name type="scientific">Methylophaga lonarensis MPL</name>
    <dbReference type="NCBI Taxonomy" id="1286106"/>
    <lineage>
        <taxon>Bacteria</taxon>
        <taxon>Pseudomonadati</taxon>
        <taxon>Pseudomonadota</taxon>
        <taxon>Gammaproteobacteria</taxon>
        <taxon>Thiotrichales</taxon>
        <taxon>Piscirickettsiaceae</taxon>
        <taxon>Methylophaga</taxon>
    </lineage>
</organism>
<keyword evidence="3" id="KW-0678">Repressor</keyword>
<protein>
    <recommendedName>
        <fullName evidence="2">histone deacetylase</fullName>
        <ecNumber evidence="2">3.5.1.98</ecNumber>
    </recommendedName>
</protein>
<keyword evidence="5" id="KW-0156">Chromatin regulator</keyword>